<dbReference type="EMBL" id="JARBHB010000004">
    <property type="protein sequence ID" value="KAJ8885378.1"/>
    <property type="molecule type" value="Genomic_DNA"/>
</dbReference>
<evidence type="ECO:0000313" key="2">
    <source>
        <dbReference type="Proteomes" id="UP001159363"/>
    </source>
</evidence>
<proteinExistence type="predicted"/>
<gene>
    <name evidence="1" type="ORF">PR048_011575</name>
</gene>
<organism evidence="1 2">
    <name type="scientific">Dryococelus australis</name>
    <dbReference type="NCBI Taxonomy" id="614101"/>
    <lineage>
        <taxon>Eukaryota</taxon>
        <taxon>Metazoa</taxon>
        <taxon>Ecdysozoa</taxon>
        <taxon>Arthropoda</taxon>
        <taxon>Hexapoda</taxon>
        <taxon>Insecta</taxon>
        <taxon>Pterygota</taxon>
        <taxon>Neoptera</taxon>
        <taxon>Polyneoptera</taxon>
        <taxon>Phasmatodea</taxon>
        <taxon>Verophasmatodea</taxon>
        <taxon>Anareolatae</taxon>
        <taxon>Phasmatidae</taxon>
        <taxon>Eurycanthinae</taxon>
        <taxon>Dryococelus</taxon>
    </lineage>
</organism>
<sequence length="275" mass="31273">MGKSVDSLKVIFCEGMVHIQCWAHKLNIITSFTLPELNKCVQNADQAFLNTRKRKHSYITFLSTKYPHGEKKALLFLSPYISEYLPDSVELFQETDYGGSANEYFHSMTTSQVDTFTCAANFLVEYCSSLVENIVELKGSTYSLCDNLNSMLDDLESNFCLVSRCALKEDLKSLRVKCHLKLQNLREKDTAKGFFSDLGRLFDVRNIASMKNSFINQKHSSSQQTDAARIPVMLPHILEEMIEGIFFTRNILNDLRTGLKASSFEIMPAKYFGST</sequence>
<reference evidence="1 2" key="1">
    <citation type="submission" date="2023-02" db="EMBL/GenBank/DDBJ databases">
        <title>LHISI_Scaffold_Assembly.</title>
        <authorList>
            <person name="Stuart O.P."/>
            <person name="Cleave R."/>
            <person name="Magrath M.J.L."/>
            <person name="Mikheyev A.S."/>
        </authorList>
    </citation>
    <scope>NUCLEOTIDE SEQUENCE [LARGE SCALE GENOMIC DNA]</scope>
    <source>
        <strain evidence="1">Daus_M_001</strain>
        <tissue evidence="1">Leg muscle</tissue>
    </source>
</reference>
<protein>
    <submittedName>
        <fullName evidence="1">Uncharacterized protein</fullName>
    </submittedName>
</protein>
<evidence type="ECO:0000313" key="1">
    <source>
        <dbReference type="EMBL" id="KAJ8885378.1"/>
    </source>
</evidence>
<comment type="caution">
    <text evidence="1">The sequence shown here is derived from an EMBL/GenBank/DDBJ whole genome shotgun (WGS) entry which is preliminary data.</text>
</comment>
<dbReference type="Proteomes" id="UP001159363">
    <property type="component" value="Chromosome X"/>
</dbReference>
<name>A0ABQ9HLZ9_9NEOP</name>
<keyword evidence="2" id="KW-1185">Reference proteome</keyword>
<feature type="non-terminal residue" evidence="1">
    <location>
        <position position="275"/>
    </location>
</feature>
<accession>A0ABQ9HLZ9</accession>